<protein>
    <submittedName>
        <fullName evidence="1">Uncharacterized protein</fullName>
    </submittedName>
</protein>
<gene>
    <name evidence="1" type="ORF">SASPL_137104</name>
</gene>
<reference evidence="1" key="1">
    <citation type="submission" date="2018-01" db="EMBL/GenBank/DDBJ databases">
        <authorList>
            <person name="Mao J.F."/>
        </authorList>
    </citation>
    <scope>NUCLEOTIDE SEQUENCE</scope>
    <source>
        <strain evidence="1">Huo1</strain>
        <tissue evidence="1">Leaf</tissue>
    </source>
</reference>
<evidence type="ECO:0000313" key="2">
    <source>
        <dbReference type="Proteomes" id="UP000298416"/>
    </source>
</evidence>
<organism evidence="1">
    <name type="scientific">Salvia splendens</name>
    <name type="common">Scarlet sage</name>
    <dbReference type="NCBI Taxonomy" id="180675"/>
    <lineage>
        <taxon>Eukaryota</taxon>
        <taxon>Viridiplantae</taxon>
        <taxon>Streptophyta</taxon>
        <taxon>Embryophyta</taxon>
        <taxon>Tracheophyta</taxon>
        <taxon>Spermatophyta</taxon>
        <taxon>Magnoliopsida</taxon>
        <taxon>eudicotyledons</taxon>
        <taxon>Gunneridae</taxon>
        <taxon>Pentapetalae</taxon>
        <taxon>asterids</taxon>
        <taxon>lamiids</taxon>
        <taxon>Lamiales</taxon>
        <taxon>Lamiaceae</taxon>
        <taxon>Nepetoideae</taxon>
        <taxon>Mentheae</taxon>
        <taxon>Salviinae</taxon>
        <taxon>Salvia</taxon>
        <taxon>Salvia subgen. Calosphace</taxon>
        <taxon>core Calosphace</taxon>
    </lineage>
</organism>
<dbReference type="PANTHER" id="PTHR36324:SF1">
    <property type="entry name" value="OS09G0460100 PROTEIN"/>
    <property type="match status" value="1"/>
</dbReference>
<comment type="caution">
    <text evidence="1">The sequence shown here is derived from an EMBL/GenBank/DDBJ whole genome shotgun (WGS) entry which is preliminary data.</text>
</comment>
<dbReference type="PANTHER" id="PTHR36324">
    <property type="entry name" value="OS09G0460100 PROTEIN"/>
    <property type="match status" value="1"/>
</dbReference>
<evidence type="ECO:0000313" key="1">
    <source>
        <dbReference type="EMBL" id="KAG6400279.1"/>
    </source>
</evidence>
<proteinExistence type="predicted"/>
<dbReference type="EMBL" id="PNBA02000014">
    <property type="protein sequence ID" value="KAG6400279.1"/>
    <property type="molecule type" value="Genomic_DNA"/>
</dbReference>
<dbReference type="Proteomes" id="UP000298416">
    <property type="component" value="Unassembled WGS sequence"/>
</dbReference>
<keyword evidence="2" id="KW-1185">Reference proteome</keyword>
<sequence>MGFFLSFKMSYGQQKHRWSVYDGVKAISVAPEALMAEINSTIAALEYARATVFSPSPDPAPKARNTNRKPAPSFDAQIADEAYKAGLASMSAGRVDEAIISLNLALSKCPPEKTSALAKIQSLISVAFQQLHVYRVEINGEQWMFDGSSALDVDARVMCKSLSSALRERLSKCPLFAGKLSGLSSETEDAACDFDEEDEVFVSAVMSRYMESKCKRKSVFGSDASRWALSPQHFLLARKGSWESRSSGGNGEEEEFSSAAARLTRCSSATSYDTFFSVKTRLSRSSSLKKIDSCKDFSRRCIIIQELMQYEGWPFGLCKKAFLLPPLPKSPSDSWSWRKNAGIATSVGSGW</sequence>
<accession>A0A8X8WT40</accession>
<reference evidence="1" key="2">
    <citation type="submission" date="2020-08" db="EMBL/GenBank/DDBJ databases">
        <title>Plant Genome Project.</title>
        <authorList>
            <person name="Zhang R.-G."/>
        </authorList>
    </citation>
    <scope>NUCLEOTIDE SEQUENCE</scope>
    <source>
        <strain evidence="1">Huo1</strain>
        <tissue evidence="1">Leaf</tissue>
    </source>
</reference>
<name>A0A8X8WT40_SALSN</name>
<dbReference type="AlphaFoldDB" id="A0A8X8WT40"/>